<dbReference type="PANTHER" id="PTHR43384:SF6">
    <property type="entry name" value="SEPTUM SITE-DETERMINING PROTEIN MIND HOMOLOG, CHLOROPLASTIC"/>
    <property type="match status" value="1"/>
</dbReference>
<dbReference type="InterPro" id="IPR027417">
    <property type="entry name" value="P-loop_NTPase"/>
</dbReference>
<dbReference type="GO" id="GO:0051782">
    <property type="term" value="P:negative regulation of cell division"/>
    <property type="evidence" value="ECO:0007669"/>
    <property type="project" value="TreeGrafter"/>
</dbReference>
<organism evidence="4 5">
    <name type="scientific">Euzebya pacifica</name>
    <dbReference type="NCBI Taxonomy" id="1608957"/>
    <lineage>
        <taxon>Bacteria</taxon>
        <taxon>Bacillati</taxon>
        <taxon>Actinomycetota</taxon>
        <taxon>Nitriliruptoria</taxon>
        <taxon>Euzebyales</taxon>
    </lineage>
</organism>
<dbReference type="InterPro" id="IPR002586">
    <property type="entry name" value="CobQ/CobB/MinD/ParA_Nub-bd_dom"/>
</dbReference>
<name>A0A346Y522_9ACTN</name>
<dbReference type="Gene3D" id="3.40.50.300">
    <property type="entry name" value="P-loop containing nucleotide triphosphate hydrolases"/>
    <property type="match status" value="1"/>
</dbReference>
<dbReference type="KEGG" id="euz:DVS28_a4912"/>
<dbReference type="SUPFAM" id="SSF52540">
    <property type="entry name" value="P-loop containing nucleoside triphosphate hydrolases"/>
    <property type="match status" value="1"/>
</dbReference>
<dbReference type="GO" id="GO:0009898">
    <property type="term" value="C:cytoplasmic side of plasma membrane"/>
    <property type="evidence" value="ECO:0007669"/>
    <property type="project" value="TreeGrafter"/>
</dbReference>
<proteinExistence type="predicted"/>
<dbReference type="GO" id="GO:0005829">
    <property type="term" value="C:cytosol"/>
    <property type="evidence" value="ECO:0007669"/>
    <property type="project" value="TreeGrafter"/>
</dbReference>
<sequence>MIDDPFVVLAATPRAWASTLHAHAADHGGIVVRATVLTDADARREQCDVLIVDDITSFLTPALVAAVHEAGRAVLGVFDPDDPQGKGDLVDAGVDALVSADADPDELVGTIRGLAGQRRVADPGVPAARVDPPVRRDAMTIGVTGPTGGVGVSELAIEIAAVLGTTGRHTLLMDLDEHSPCHAQRLALALQPNLLGAIDATRRRADVTLGLHRLSRRHPLQALPGMTSGQDWTNVPRGAVGELAGELQRHRSRLVMDLGHCPEVVEGSGGTRFGHALGMARTCTDLVLVTAPTPIAIARTIELFSRVHPGPGASHDGQRIHVVLNRVGKDRWATDEAIAELRRGLTVDVVHTVPEDRRVARAAWQGERVDRGRFCTAVARVVAGCGWAST</sequence>
<evidence type="ECO:0000259" key="3">
    <source>
        <dbReference type="Pfam" id="PF01656"/>
    </source>
</evidence>
<gene>
    <name evidence="4" type="ORF">DVS28_a4912</name>
</gene>
<dbReference type="RefSeq" id="WP_114593731.1">
    <property type="nucleotide sequence ID" value="NZ_CP031165.1"/>
</dbReference>
<dbReference type="Pfam" id="PF01656">
    <property type="entry name" value="CbiA"/>
    <property type="match status" value="1"/>
</dbReference>
<dbReference type="PANTHER" id="PTHR43384">
    <property type="entry name" value="SEPTUM SITE-DETERMINING PROTEIN MIND HOMOLOG, CHLOROPLASTIC-RELATED"/>
    <property type="match status" value="1"/>
</dbReference>
<evidence type="ECO:0000313" key="4">
    <source>
        <dbReference type="EMBL" id="AXV09569.1"/>
    </source>
</evidence>
<dbReference type="OrthoDB" id="5240918at2"/>
<keyword evidence="5" id="KW-1185">Reference proteome</keyword>
<dbReference type="EMBL" id="CP031165">
    <property type="protein sequence ID" value="AXV09569.1"/>
    <property type="molecule type" value="Genomic_DNA"/>
</dbReference>
<keyword evidence="1" id="KW-0547">Nucleotide-binding</keyword>
<reference evidence="4 5" key="1">
    <citation type="submission" date="2018-09" db="EMBL/GenBank/DDBJ databases">
        <title>Complete genome sequence of Euzebya sp. DY32-46 isolated from seawater of Pacific Ocean.</title>
        <authorList>
            <person name="Xu L."/>
            <person name="Wu Y.-H."/>
            <person name="Xu X.-W."/>
        </authorList>
    </citation>
    <scope>NUCLEOTIDE SEQUENCE [LARGE SCALE GENOMIC DNA]</scope>
    <source>
        <strain evidence="4 5">DY32-46</strain>
    </source>
</reference>
<evidence type="ECO:0000256" key="1">
    <source>
        <dbReference type="ARBA" id="ARBA00022741"/>
    </source>
</evidence>
<protein>
    <recommendedName>
        <fullName evidence="3">CobQ/CobB/MinD/ParA nucleotide binding domain-containing protein</fullName>
    </recommendedName>
</protein>
<dbReference type="GO" id="GO:0016887">
    <property type="term" value="F:ATP hydrolysis activity"/>
    <property type="evidence" value="ECO:0007669"/>
    <property type="project" value="TreeGrafter"/>
</dbReference>
<dbReference type="Proteomes" id="UP000264006">
    <property type="component" value="Chromosome"/>
</dbReference>
<keyword evidence="2" id="KW-0067">ATP-binding</keyword>
<feature type="domain" description="CobQ/CobB/MinD/ParA nucleotide binding" evidence="3">
    <location>
        <begin position="142"/>
        <end position="367"/>
    </location>
</feature>
<dbReference type="InterPro" id="IPR050625">
    <property type="entry name" value="ParA/MinD_ATPase"/>
</dbReference>
<dbReference type="GO" id="GO:0005524">
    <property type="term" value="F:ATP binding"/>
    <property type="evidence" value="ECO:0007669"/>
    <property type="project" value="UniProtKB-KW"/>
</dbReference>
<evidence type="ECO:0000313" key="5">
    <source>
        <dbReference type="Proteomes" id="UP000264006"/>
    </source>
</evidence>
<accession>A0A346Y522</accession>
<evidence type="ECO:0000256" key="2">
    <source>
        <dbReference type="ARBA" id="ARBA00022840"/>
    </source>
</evidence>
<dbReference type="AlphaFoldDB" id="A0A346Y522"/>